<dbReference type="RefSeq" id="WP_189621573.1">
    <property type="nucleotide sequence ID" value="NZ_BMZA01000010.1"/>
</dbReference>
<evidence type="ECO:0000256" key="1">
    <source>
        <dbReference type="SAM" id="Phobius"/>
    </source>
</evidence>
<protein>
    <submittedName>
        <fullName evidence="2">Uncharacterized protein</fullName>
    </submittedName>
</protein>
<dbReference type="EMBL" id="BMZA01000010">
    <property type="protein sequence ID" value="GGZ09352.1"/>
    <property type="molecule type" value="Genomic_DNA"/>
</dbReference>
<evidence type="ECO:0000313" key="2">
    <source>
        <dbReference type="EMBL" id="GGZ09352.1"/>
    </source>
</evidence>
<sequence length="115" mass="12032">MQTPKSSFARQGHIVVFEETATVLARSANERPDYHGGILQMTTALKALAILLCLAAIILAVVFVRTFEAGDPGVTGIFSSLAAFAAALVTKAWWNARSAKLGVAAKGGGERSGDK</sequence>
<feature type="transmembrane region" description="Helical" evidence="1">
    <location>
        <begin position="73"/>
        <end position="94"/>
    </location>
</feature>
<name>A0A918PIC7_9SPHN</name>
<gene>
    <name evidence="2" type="ORF">GCM10011614_25260</name>
</gene>
<evidence type="ECO:0000313" key="3">
    <source>
        <dbReference type="Proteomes" id="UP000648075"/>
    </source>
</evidence>
<dbReference type="AlphaFoldDB" id="A0A918PIC7"/>
<comment type="caution">
    <text evidence="2">The sequence shown here is derived from an EMBL/GenBank/DDBJ whole genome shotgun (WGS) entry which is preliminary data.</text>
</comment>
<organism evidence="2 3">
    <name type="scientific">Novosphingobium colocasiae</name>
    <dbReference type="NCBI Taxonomy" id="1256513"/>
    <lineage>
        <taxon>Bacteria</taxon>
        <taxon>Pseudomonadati</taxon>
        <taxon>Pseudomonadota</taxon>
        <taxon>Alphaproteobacteria</taxon>
        <taxon>Sphingomonadales</taxon>
        <taxon>Sphingomonadaceae</taxon>
        <taxon>Novosphingobium</taxon>
    </lineage>
</organism>
<keyword evidence="1" id="KW-0472">Membrane</keyword>
<reference evidence="2" key="1">
    <citation type="journal article" date="2014" name="Int. J. Syst. Evol. Microbiol.">
        <title>Complete genome sequence of Corynebacterium casei LMG S-19264T (=DSM 44701T), isolated from a smear-ripened cheese.</title>
        <authorList>
            <consortium name="US DOE Joint Genome Institute (JGI-PGF)"/>
            <person name="Walter F."/>
            <person name="Albersmeier A."/>
            <person name="Kalinowski J."/>
            <person name="Ruckert C."/>
        </authorList>
    </citation>
    <scope>NUCLEOTIDE SEQUENCE</scope>
    <source>
        <strain evidence="2">KCTC 32255</strain>
    </source>
</reference>
<proteinExistence type="predicted"/>
<dbReference type="Proteomes" id="UP000648075">
    <property type="component" value="Unassembled WGS sequence"/>
</dbReference>
<reference evidence="2" key="2">
    <citation type="submission" date="2020-09" db="EMBL/GenBank/DDBJ databases">
        <authorList>
            <person name="Sun Q."/>
            <person name="Kim S."/>
        </authorList>
    </citation>
    <scope>NUCLEOTIDE SEQUENCE</scope>
    <source>
        <strain evidence="2">KCTC 32255</strain>
    </source>
</reference>
<accession>A0A918PIC7</accession>
<keyword evidence="1" id="KW-1133">Transmembrane helix</keyword>
<keyword evidence="3" id="KW-1185">Reference proteome</keyword>
<keyword evidence="1" id="KW-0812">Transmembrane</keyword>
<feature type="transmembrane region" description="Helical" evidence="1">
    <location>
        <begin position="47"/>
        <end position="67"/>
    </location>
</feature>